<dbReference type="GO" id="GO:0003677">
    <property type="term" value="F:DNA binding"/>
    <property type="evidence" value="ECO:0007669"/>
    <property type="project" value="InterPro"/>
</dbReference>
<dbReference type="SMART" id="SM00421">
    <property type="entry name" value="HTH_LUXR"/>
    <property type="match status" value="1"/>
</dbReference>
<dbReference type="EMBL" id="JADEYS010000001">
    <property type="protein sequence ID" value="MBE9395687.1"/>
    <property type="molecule type" value="Genomic_DNA"/>
</dbReference>
<dbReference type="InterPro" id="IPR000792">
    <property type="entry name" value="Tscrpt_reg_LuxR_C"/>
</dbReference>
<evidence type="ECO:0000313" key="2">
    <source>
        <dbReference type="EMBL" id="MBE9395687.1"/>
    </source>
</evidence>
<sequence>MLDQKQIEILDQLYKCILKPDHWGDLMERINDDLNANGTNVFVGDRIFQELHNSWITTDMQTTFQGFMENGFVKYELPLGETLSRITPSPQFRLMPEIETEHNKLSEHKMDNGFIHDWLYQHHQIRHRYLSPLNHHPTHFDSICVSFQDRPEVEIERGIQRGNFYLPHIANLINVSRPFMLLQARFNGVLEVLDRLRLGVFLLSFDGESIEKNSAAENVLDQQDALFLDGKQILRFSDPDTQTGFTQAMAQLSAFEGGDVAQAKQRFLVPRASGKRNYLIELSPLLHDDMPLGVLMIVADPDEKTLVDTAHFGDLFGLTEAEQTVCQLLVEGHKAGDIADIRSTRVDTVRGQVKSILTKTETFQQTELIRLALSINIPVD</sequence>
<dbReference type="InterPro" id="IPR036388">
    <property type="entry name" value="WH-like_DNA-bd_sf"/>
</dbReference>
<feature type="domain" description="HTH luxR-type" evidence="1">
    <location>
        <begin position="315"/>
        <end position="372"/>
    </location>
</feature>
<dbReference type="AlphaFoldDB" id="A0A8J7F7P1"/>
<name>A0A8J7F7P1_9GAMM</name>
<dbReference type="GO" id="GO:0006355">
    <property type="term" value="P:regulation of DNA-templated transcription"/>
    <property type="evidence" value="ECO:0007669"/>
    <property type="project" value="InterPro"/>
</dbReference>
<evidence type="ECO:0000259" key="1">
    <source>
        <dbReference type="SMART" id="SM00421"/>
    </source>
</evidence>
<dbReference type="InterPro" id="IPR016032">
    <property type="entry name" value="Sig_transdc_resp-reg_C-effctor"/>
</dbReference>
<accession>A0A8J7F7P1</accession>
<protein>
    <recommendedName>
        <fullName evidence="1">HTH luxR-type domain-containing protein</fullName>
    </recommendedName>
</protein>
<gene>
    <name evidence="2" type="ORF">IOQ59_00250</name>
</gene>
<comment type="caution">
    <text evidence="2">The sequence shown here is derived from an EMBL/GenBank/DDBJ whole genome shotgun (WGS) entry which is preliminary data.</text>
</comment>
<evidence type="ECO:0000313" key="3">
    <source>
        <dbReference type="Proteomes" id="UP000640333"/>
    </source>
</evidence>
<proteinExistence type="predicted"/>
<organism evidence="2 3">
    <name type="scientific">Pontibacterium sinense</name>
    <dbReference type="NCBI Taxonomy" id="2781979"/>
    <lineage>
        <taxon>Bacteria</taxon>
        <taxon>Pseudomonadati</taxon>
        <taxon>Pseudomonadota</taxon>
        <taxon>Gammaproteobacteria</taxon>
        <taxon>Oceanospirillales</taxon>
        <taxon>Oceanospirillaceae</taxon>
        <taxon>Pontibacterium</taxon>
    </lineage>
</organism>
<dbReference type="SUPFAM" id="SSF46894">
    <property type="entry name" value="C-terminal effector domain of the bipartite response regulators"/>
    <property type="match status" value="1"/>
</dbReference>
<dbReference type="RefSeq" id="WP_193951247.1">
    <property type="nucleotide sequence ID" value="NZ_JADEYS010000001.1"/>
</dbReference>
<reference evidence="2" key="1">
    <citation type="submission" date="2020-10" db="EMBL/GenBank/DDBJ databases">
        <title>Bacterium isolated from coastal waters sediment.</title>
        <authorList>
            <person name="Chen R.-J."/>
            <person name="Lu D.-C."/>
            <person name="Zhu K.-L."/>
            <person name="Du Z.-J."/>
        </authorList>
    </citation>
    <scope>NUCLEOTIDE SEQUENCE</scope>
    <source>
        <strain evidence="2">N1Y112</strain>
    </source>
</reference>
<dbReference type="Gene3D" id="1.10.10.10">
    <property type="entry name" value="Winged helix-like DNA-binding domain superfamily/Winged helix DNA-binding domain"/>
    <property type="match status" value="1"/>
</dbReference>
<keyword evidence="3" id="KW-1185">Reference proteome</keyword>
<dbReference type="Proteomes" id="UP000640333">
    <property type="component" value="Unassembled WGS sequence"/>
</dbReference>